<sequence>MSQPSFEELDKVKQEGNQYFKQKNIQAALEKFSEGYHLIKTNFNDILQKAEKDSSNPNKDKIVTLYLQFLTNKALCELNTNQNEEVIKSTLEVLKFDVNNPKALYRNAVAHKNIADKILQEAGNIKEINVENIKVMQSYYEEGRFQLEILSKLEPNNKSVTTELSNIVKQAVKVKLQIRELKKQFPEQFSQDDNKLKGDFLNEPQQKHNEVIKQREEEERRHKEEKQKQQNRRIINELDTKELEKISKIAIQNNTDQLIKQNELPENASILEKNIAAFKKTPEKLFQYLKKIPGDYLKQIYSKKDLPLESLLNIINALQKYGVEENKQVCLDLMQGIASTNKFHLLTMQMMKSEKNSIKQLLEQIGAKEELFVKFKV</sequence>
<dbReference type="InterPro" id="IPR025986">
    <property type="entry name" value="RPAP3-like_C"/>
</dbReference>
<evidence type="ECO:0000259" key="4">
    <source>
        <dbReference type="Pfam" id="PF13877"/>
    </source>
</evidence>
<proteinExistence type="predicted"/>
<feature type="domain" description="RNA-polymerase II-associated protein 3-like C-terminal" evidence="4">
    <location>
        <begin position="265"/>
        <end position="355"/>
    </location>
</feature>
<evidence type="ECO:0000256" key="2">
    <source>
        <dbReference type="ARBA" id="ARBA00022803"/>
    </source>
</evidence>
<feature type="region of interest" description="Disordered" evidence="3">
    <location>
        <begin position="192"/>
        <end position="231"/>
    </location>
</feature>
<dbReference type="OrthoDB" id="313235at2759"/>
<evidence type="ECO:0000256" key="1">
    <source>
        <dbReference type="ARBA" id="ARBA00022737"/>
    </source>
</evidence>
<evidence type="ECO:0000256" key="3">
    <source>
        <dbReference type="SAM" id="MobiDB-lite"/>
    </source>
</evidence>
<dbReference type="Gene3D" id="1.25.40.10">
    <property type="entry name" value="Tetratricopeptide repeat domain"/>
    <property type="match status" value="1"/>
</dbReference>
<dbReference type="Proteomes" id="UP000054937">
    <property type="component" value="Unassembled WGS sequence"/>
</dbReference>
<comment type="caution">
    <text evidence="5">The sequence shown here is derived from an EMBL/GenBank/DDBJ whole genome shotgun (WGS) entry which is preliminary data.</text>
</comment>
<dbReference type="OMA" id="FEAIQIC"/>
<dbReference type="AlphaFoldDB" id="A0A0V0QUN9"/>
<keyword evidence="1" id="KW-0677">Repeat</keyword>
<accession>A0A0V0QUN9</accession>
<evidence type="ECO:0000313" key="5">
    <source>
        <dbReference type="EMBL" id="KRX05672.1"/>
    </source>
</evidence>
<dbReference type="Pfam" id="PF13877">
    <property type="entry name" value="RPAP3_C"/>
    <property type="match status" value="1"/>
</dbReference>
<protein>
    <recommendedName>
        <fullName evidence="4">RNA-polymerase II-associated protein 3-like C-terminal domain-containing protein</fullName>
    </recommendedName>
</protein>
<keyword evidence="2" id="KW-0802">TPR repeat</keyword>
<organism evidence="5 6">
    <name type="scientific">Pseudocohnilembus persalinus</name>
    <name type="common">Ciliate</name>
    <dbReference type="NCBI Taxonomy" id="266149"/>
    <lineage>
        <taxon>Eukaryota</taxon>
        <taxon>Sar</taxon>
        <taxon>Alveolata</taxon>
        <taxon>Ciliophora</taxon>
        <taxon>Intramacronucleata</taxon>
        <taxon>Oligohymenophorea</taxon>
        <taxon>Scuticociliatia</taxon>
        <taxon>Philasterida</taxon>
        <taxon>Pseudocohnilembidae</taxon>
        <taxon>Pseudocohnilembus</taxon>
    </lineage>
</organism>
<dbReference type="PANTHER" id="PTHR11242:SF0">
    <property type="entry name" value="TPR_REGION DOMAIN-CONTAINING PROTEIN"/>
    <property type="match status" value="1"/>
</dbReference>
<name>A0A0V0QUN9_PSEPJ</name>
<gene>
    <name evidence="5" type="ORF">PPERSA_09812</name>
</gene>
<dbReference type="InterPro" id="IPR039663">
    <property type="entry name" value="AIP/AIPL1/TTC9"/>
</dbReference>
<keyword evidence="6" id="KW-1185">Reference proteome</keyword>
<dbReference type="SUPFAM" id="SSF48452">
    <property type="entry name" value="TPR-like"/>
    <property type="match status" value="1"/>
</dbReference>
<dbReference type="InParanoid" id="A0A0V0QUN9"/>
<evidence type="ECO:0000313" key="6">
    <source>
        <dbReference type="Proteomes" id="UP000054937"/>
    </source>
</evidence>
<dbReference type="EMBL" id="LDAU01000105">
    <property type="protein sequence ID" value="KRX05672.1"/>
    <property type="molecule type" value="Genomic_DNA"/>
</dbReference>
<reference evidence="5 6" key="1">
    <citation type="journal article" date="2015" name="Sci. Rep.">
        <title>Genome of the facultative scuticociliatosis pathogen Pseudocohnilembus persalinus provides insight into its virulence through horizontal gene transfer.</title>
        <authorList>
            <person name="Xiong J."/>
            <person name="Wang G."/>
            <person name="Cheng J."/>
            <person name="Tian M."/>
            <person name="Pan X."/>
            <person name="Warren A."/>
            <person name="Jiang C."/>
            <person name="Yuan D."/>
            <person name="Miao W."/>
        </authorList>
    </citation>
    <scope>NUCLEOTIDE SEQUENCE [LARGE SCALE GENOMIC DNA]</scope>
    <source>
        <strain evidence="5">36N120E</strain>
    </source>
</reference>
<dbReference type="InterPro" id="IPR011990">
    <property type="entry name" value="TPR-like_helical_dom_sf"/>
</dbReference>
<dbReference type="PANTHER" id="PTHR11242">
    <property type="entry name" value="ARYL HYDROCARBON RECEPTOR INTERACTING PROTEIN RELATED"/>
    <property type="match status" value="1"/>
</dbReference>